<evidence type="ECO:0000256" key="1">
    <source>
        <dbReference type="SAM" id="SignalP"/>
    </source>
</evidence>
<sequence>MKNVIYLAALLLFITSCQQNGSTNPEIGQLSHASAKIPSNVEKNLKTQLGEYNHALHGEDSNPEKVLEFIYSDTFTYLKNQHGNNYSKEMVISLFNEPVKRLKAMARENNVTYSTRVGEIVHKVNEGNKLIYTVEIFLDMEYGMEKHTTGDKILGISLDNGKIWKFLEINPNSTAQILGMKFSDNTIKKVL</sequence>
<feature type="signal peptide" evidence="1">
    <location>
        <begin position="1"/>
        <end position="21"/>
    </location>
</feature>
<evidence type="ECO:0000313" key="2">
    <source>
        <dbReference type="EMBL" id="UZH56331.1"/>
    </source>
</evidence>
<evidence type="ECO:0008006" key="4">
    <source>
        <dbReference type="Google" id="ProtNLM"/>
    </source>
</evidence>
<dbReference type="EMBL" id="CP069620">
    <property type="protein sequence ID" value="UZH56331.1"/>
    <property type="molecule type" value="Genomic_DNA"/>
</dbReference>
<organism evidence="2 3">
    <name type="scientific">Salinimicrobium tongyeongense</name>
    <dbReference type="NCBI Taxonomy" id="2809707"/>
    <lineage>
        <taxon>Bacteria</taxon>
        <taxon>Pseudomonadati</taxon>
        <taxon>Bacteroidota</taxon>
        <taxon>Flavobacteriia</taxon>
        <taxon>Flavobacteriales</taxon>
        <taxon>Flavobacteriaceae</taxon>
        <taxon>Salinimicrobium</taxon>
    </lineage>
</organism>
<protein>
    <recommendedName>
        <fullName evidence="4">Nuclear transport factor 2 family protein</fullName>
    </recommendedName>
</protein>
<keyword evidence="3" id="KW-1185">Reference proteome</keyword>
<feature type="chain" id="PRO_5045583342" description="Nuclear transport factor 2 family protein" evidence="1">
    <location>
        <begin position="22"/>
        <end position="191"/>
    </location>
</feature>
<proteinExistence type="predicted"/>
<dbReference type="Proteomes" id="UP001163981">
    <property type="component" value="Chromosome"/>
</dbReference>
<dbReference type="RefSeq" id="WP_265164822.1">
    <property type="nucleotide sequence ID" value="NZ_CP069620.1"/>
</dbReference>
<name>A0ABY6NTU1_9FLAO</name>
<evidence type="ECO:0000313" key="3">
    <source>
        <dbReference type="Proteomes" id="UP001163981"/>
    </source>
</evidence>
<gene>
    <name evidence="2" type="ORF">JRG66_05560</name>
</gene>
<accession>A0ABY6NTU1</accession>
<reference evidence="2" key="1">
    <citation type="submission" date="2021-02" db="EMBL/GenBank/DDBJ databases">
        <title>Salinimicrobium sp. nov. isolated from seawater in Tongyeong, Republic of Korea.</title>
        <authorList>
            <person name="Lee S.-J."/>
        </authorList>
    </citation>
    <scope>NUCLEOTIDE SEQUENCE</scope>
    <source>
        <strain evidence="2">HN-2-9-2</strain>
    </source>
</reference>
<dbReference type="PROSITE" id="PS51257">
    <property type="entry name" value="PROKAR_LIPOPROTEIN"/>
    <property type="match status" value="1"/>
</dbReference>
<keyword evidence="1" id="KW-0732">Signal</keyword>